<sequence>MSSCSASEREQSTSCGHSAFSFFGITSGITVVLGEFTFLPLPIRRKQVHPFFEQLASAGFPRVVFAPGGDHVHVCRFGVRVLTRGLTWRLGQ</sequence>
<dbReference type="RefSeq" id="XP_001884827.1">
    <property type="nucleotide sequence ID" value="XM_001884792.1"/>
</dbReference>
<gene>
    <name evidence="2" type="ORF">LACBIDRAFT_304387</name>
</gene>
<dbReference type="AlphaFoldDB" id="B0DLJ0"/>
<evidence type="ECO:0000313" key="3">
    <source>
        <dbReference type="Proteomes" id="UP000001194"/>
    </source>
</evidence>
<keyword evidence="1" id="KW-0472">Membrane</keyword>
<feature type="transmembrane region" description="Helical" evidence="1">
    <location>
        <begin position="20"/>
        <end position="41"/>
    </location>
</feature>
<evidence type="ECO:0000256" key="1">
    <source>
        <dbReference type="SAM" id="Phobius"/>
    </source>
</evidence>
<accession>B0DLJ0</accession>
<dbReference type="InParanoid" id="B0DLJ0"/>
<protein>
    <submittedName>
        <fullName evidence="2">Predicted protein</fullName>
    </submittedName>
</protein>
<name>B0DLJ0_LACBS</name>
<organism evidence="3">
    <name type="scientific">Laccaria bicolor (strain S238N-H82 / ATCC MYA-4686)</name>
    <name type="common">Bicoloured deceiver</name>
    <name type="synonym">Laccaria laccata var. bicolor</name>
    <dbReference type="NCBI Taxonomy" id="486041"/>
    <lineage>
        <taxon>Eukaryota</taxon>
        <taxon>Fungi</taxon>
        <taxon>Dikarya</taxon>
        <taxon>Basidiomycota</taxon>
        <taxon>Agaricomycotina</taxon>
        <taxon>Agaricomycetes</taxon>
        <taxon>Agaricomycetidae</taxon>
        <taxon>Agaricales</taxon>
        <taxon>Agaricineae</taxon>
        <taxon>Hydnangiaceae</taxon>
        <taxon>Laccaria</taxon>
    </lineage>
</organism>
<keyword evidence="1" id="KW-1133">Transmembrane helix</keyword>
<dbReference type="GeneID" id="6080427"/>
<dbReference type="HOGENOM" id="CLU_2413625_0_0_1"/>
<dbReference type="Proteomes" id="UP000001194">
    <property type="component" value="Unassembled WGS sequence"/>
</dbReference>
<proteinExistence type="predicted"/>
<reference evidence="2 3" key="1">
    <citation type="journal article" date="2008" name="Nature">
        <title>The genome of Laccaria bicolor provides insights into mycorrhizal symbiosis.</title>
        <authorList>
            <person name="Martin F."/>
            <person name="Aerts A."/>
            <person name="Ahren D."/>
            <person name="Brun A."/>
            <person name="Danchin E.G.J."/>
            <person name="Duchaussoy F."/>
            <person name="Gibon J."/>
            <person name="Kohler A."/>
            <person name="Lindquist E."/>
            <person name="Pereda V."/>
            <person name="Salamov A."/>
            <person name="Shapiro H.J."/>
            <person name="Wuyts J."/>
            <person name="Blaudez D."/>
            <person name="Buee M."/>
            <person name="Brokstein P."/>
            <person name="Canbaeck B."/>
            <person name="Cohen D."/>
            <person name="Courty P.E."/>
            <person name="Coutinho P.M."/>
            <person name="Delaruelle C."/>
            <person name="Detter J.C."/>
            <person name="Deveau A."/>
            <person name="DiFazio S."/>
            <person name="Duplessis S."/>
            <person name="Fraissinet-Tachet L."/>
            <person name="Lucic E."/>
            <person name="Frey-Klett P."/>
            <person name="Fourrey C."/>
            <person name="Feussner I."/>
            <person name="Gay G."/>
            <person name="Grimwood J."/>
            <person name="Hoegger P.J."/>
            <person name="Jain P."/>
            <person name="Kilaru S."/>
            <person name="Labbe J."/>
            <person name="Lin Y.C."/>
            <person name="Legue V."/>
            <person name="Le Tacon F."/>
            <person name="Marmeisse R."/>
            <person name="Melayah D."/>
            <person name="Montanini B."/>
            <person name="Muratet M."/>
            <person name="Nehls U."/>
            <person name="Niculita-Hirzel H."/>
            <person name="Oudot-Le Secq M.P."/>
            <person name="Peter M."/>
            <person name="Quesneville H."/>
            <person name="Rajashekar B."/>
            <person name="Reich M."/>
            <person name="Rouhier N."/>
            <person name="Schmutz J."/>
            <person name="Yin T."/>
            <person name="Chalot M."/>
            <person name="Henrissat B."/>
            <person name="Kuees U."/>
            <person name="Lucas S."/>
            <person name="Van de Peer Y."/>
            <person name="Podila G.K."/>
            <person name="Polle A."/>
            <person name="Pukkila P.J."/>
            <person name="Richardson P.M."/>
            <person name="Rouze P."/>
            <person name="Sanders I.R."/>
            <person name="Stajich J.E."/>
            <person name="Tunlid A."/>
            <person name="Tuskan G."/>
            <person name="Grigoriev I.V."/>
        </authorList>
    </citation>
    <scope>NUCLEOTIDE SEQUENCE [LARGE SCALE GENOMIC DNA]</scope>
    <source>
        <strain evidence="3">S238N-H82 / ATCC MYA-4686</strain>
    </source>
</reference>
<keyword evidence="1" id="KW-0812">Transmembrane</keyword>
<dbReference type="KEGG" id="lbc:LACBIDRAFT_304387"/>
<evidence type="ECO:0000313" key="2">
    <source>
        <dbReference type="EMBL" id="EDR04655.1"/>
    </source>
</evidence>
<keyword evidence="3" id="KW-1185">Reference proteome</keyword>
<dbReference type="EMBL" id="DS547117">
    <property type="protein sequence ID" value="EDR04655.1"/>
    <property type="molecule type" value="Genomic_DNA"/>
</dbReference>